<sequence>MNPIPFPHSSENDLKRSQNLLMNHKVAQAELILRQSLEHQYDMSIFNELVAIYLDQKDHKAIKQLWQDYPASTDDFIQSTSLAKSYIESQALMPYRSQSLLTLYALKDHYADTELLSSINFAIERFRQIESLESILDTLNLSTDNPDDIFQQFTQKTNLSLQQILQYLRQSNHENLPALMQQLLLLESLDNYNKSFILEWFIQNQAPTELELYWFGERIEVNTSKLPMLSESSQYLHGCDIFQDFFDQFDPHLAESTFDLFQYSARSFYPKLDEWRDYLPTWLNQLFQHQSSKSGTIQNDPTTAQHFSRILKDYAAFLLEHETTPPEGQ</sequence>
<protein>
    <submittedName>
        <fullName evidence="1">Uncharacterized protein</fullName>
    </submittedName>
</protein>
<comment type="caution">
    <text evidence="1">The sequence shown here is derived from an EMBL/GenBank/DDBJ whole genome shotgun (WGS) entry which is preliminary data.</text>
</comment>
<reference evidence="1 2" key="1">
    <citation type="submission" date="2017-12" db="EMBL/GenBank/DDBJ databases">
        <title>Phylogenetic diversity of female urinary microbiome.</title>
        <authorList>
            <person name="Thomas-White K."/>
            <person name="Wolfe A.J."/>
        </authorList>
    </citation>
    <scope>NUCLEOTIDE SEQUENCE [LARGE SCALE GENOMIC DNA]</scope>
    <source>
        <strain evidence="1 2">UMB0898</strain>
    </source>
</reference>
<evidence type="ECO:0000313" key="2">
    <source>
        <dbReference type="Proteomes" id="UP000234384"/>
    </source>
</evidence>
<proteinExistence type="predicted"/>
<gene>
    <name evidence="1" type="ORF">CYJ57_02445</name>
</gene>
<evidence type="ECO:0000313" key="1">
    <source>
        <dbReference type="EMBL" id="PKY90311.1"/>
    </source>
</evidence>
<accession>A0A2I1K3U5</accession>
<name>A0A2I1K3U5_9LACT</name>
<organism evidence="1 2">
    <name type="scientific">Falseniella ignava</name>
    <dbReference type="NCBI Taxonomy" id="137730"/>
    <lineage>
        <taxon>Bacteria</taxon>
        <taxon>Bacillati</taxon>
        <taxon>Bacillota</taxon>
        <taxon>Bacilli</taxon>
        <taxon>Lactobacillales</taxon>
        <taxon>Aerococcaceae</taxon>
        <taxon>Falseniella</taxon>
    </lineage>
</organism>
<dbReference type="AlphaFoldDB" id="A0A2I1K3U5"/>
<dbReference type="Proteomes" id="UP000234384">
    <property type="component" value="Unassembled WGS sequence"/>
</dbReference>
<dbReference type="EMBL" id="PKHE01000004">
    <property type="protein sequence ID" value="PKY90311.1"/>
    <property type="molecule type" value="Genomic_DNA"/>
</dbReference>